<feature type="compositionally biased region" description="Gly residues" evidence="1">
    <location>
        <begin position="73"/>
        <end position="86"/>
    </location>
</feature>
<dbReference type="AlphaFoldDB" id="A0ABD3MS52"/>
<dbReference type="InterPro" id="IPR009011">
    <property type="entry name" value="Man6P_isomerase_rcpt-bd_dom_sf"/>
</dbReference>
<reference evidence="3 4" key="1">
    <citation type="submission" date="2024-10" db="EMBL/GenBank/DDBJ databases">
        <title>Updated reference genomes for cyclostephanoid diatoms.</title>
        <authorList>
            <person name="Roberts W.R."/>
            <person name="Alverson A.J."/>
        </authorList>
    </citation>
    <scope>NUCLEOTIDE SEQUENCE [LARGE SCALE GENOMIC DNA]</scope>
    <source>
        <strain evidence="3 4">AJA276-08</strain>
    </source>
</reference>
<evidence type="ECO:0000313" key="4">
    <source>
        <dbReference type="Proteomes" id="UP001530315"/>
    </source>
</evidence>
<keyword evidence="4" id="KW-1185">Reference proteome</keyword>
<feature type="region of interest" description="Disordered" evidence="1">
    <location>
        <begin position="73"/>
        <end position="144"/>
    </location>
</feature>
<gene>
    <name evidence="3" type="ORF">ACHAW5_009708</name>
</gene>
<proteinExistence type="predicted"/>
<dbReference type="InterPro" id="IPR045149">
    <property type="entry name" value="OS-9-like"/>
</dbReference>
<organism evidence="3 4">
    <name type="scientific">Stephanodiscus triporus</name>
    <dbReference type="NCBI Taxonomy" id="2934178"/>
    <lineage>
        <taxon>Eukaryota</taxon>
        <taxon>Sar</taxon>
        <taxon>Stramenopiles</taxon>
        <taxon>Ochrophyta</taxon>
        <taxon>Bacillariophyta</taxon>
        <taxon>Coscinodiscophyceae</taxon>
        <taxon>Thalassiosirophycidae</taxon>
        <taxon>Stephanodiscales</taxon>
        <taxon>Stephanodiscaceae</taxon>
        <taxon>Stephanodiscus</taxon>
    </lineage>
</organism>
<evidence type="ECO:0000313" key="3">
    <source>
        <dbReference type="EMBL" id="KAL3766816.1"/>
    </source>
</evidence>
<dbReference type="Gene3D" id="2.70.130.10">
    <property type="entry name" value="Mannose-6-phosphate receptor binding domain"/>
    <property type="match status" value="2"/>
</dbReference>
<feature type="domain" description="Glucosidase 2 subunit beta-like" evidence="2">
    <location>
        <begin position="817"/>
        <end position="899"/>
    </location>
</feature>
<sequence length="906" mass="97366">MYDSVFLSSVEEYDMFRFDPYSFSGAPLGGWGRATRSRLATLPIRLVVGSDGDGGVRGGLGLLFGGGDGGGGGGGGGGEAHNGGGEFARVEDGEVVGVSKRDQVGDNGEEEPSVQVRDDDDSSAERPNESGEKEATSSSLDVRRSTGPHFAIHDATGQRYVCRTYPEDELIVSSRIDSAFLPAVAIWDEDAVVAVDARTGGEGVDDASAKVTGSGDNLDDGARRDRVAKKFQFSFPGGGGFGDGGNLPEGVRSSVSKMLRKLGMVDAAEALLAENRRRQQPDDAANGNPLIHVEAGAVDEMAAADVNVDGVVMMVVDGGVVNGLNQGGGIGGNNNDMAAAAIADIIKAAAVGAGIGGLNIKDNIKDGGSGGGDKGDHPKKSNGMLSSTTAPRRLAVDEIYHLLDGLKGVCHQLHNGEWWSYEWCHEDAVRQFHVAFITDAQPDAVPRFEIRDVSLIGQFSGTTRIIYPKGIYDGQLMKGVTTTVHLGNNGEELSRTVAEHGAREDDMYARDVFQFSPTYDELTHPKKTKLGHERGPVIIQTFHDGNYCDEVGHPRKMDVELRCCTESEIHQWMEWKKPPIDFKKGTPQAILVSVREERTCVYTSRVCTPLLCPTPITQPSSTGTSATGEAAATVETRKKDPLGSVFNAIFGDAMAEQRGLLSLYFPDDVTGKEFDELIRQAEEGLDFTNDPAFERVKRVMREKNVKGSAANAKKLNIKDLLMDKDDGADIGDGSLLLSPDVMEIIDASTGFATQRIEADHLMGLYKGSGNSIDDYANEEERLHVVNPAGGSPAMDLSIRSANKNERQQPTAAGGNGAVYEQEYKHGDVCDHDDVALSVIKGGNVLRGSVERSSTVRFMCGKRWELIDVKEDRTCHYLLDVTVPELCQHNLFRPPVTKTQVVKCLPV</sequence>
<evidence type="ECO:0000256" key="1">
    <source>
        <dbReference type="SAM" id="MobiDB-lite"/>
    </source>
</evidence>
<feature type="region of interest" description="Disordered" evidence="1">
    <location>
        <begin position="202"/>
        <end position="221"/>
    </location>
</feature>
<feature type="compositionally biased region" description="Acidic residues" evidence="1">
    <location>
        <begin position="107"/>
        <end position="122"/>
    </location>
</feature>
<name>A0ABD3MS52_9STRA</name>
<evidence type="ECO:0000259" key="2">
    <source>
        <dbReference type="Pfam" id="PF13015"/>
    </source>
</evidence>
<dbReference type="PANTHER" id="PTHR15414:SF0">
    <property type="entry name" value="ENDOPLASMIC RETICULUM LECTIN 1"/>
    <property type="match status" value="1"/>
</dbReference>
<feature type="compositionally biased region" description="Basic and acidic residues" evidence="1">
    <location>
        <begin position="123"/>
        <end position="135"/>
    </location>
</feature>
<protein>
    <recommendedName>
        <fullName evidence="2">Glucosidase 2 subunit beta-like domain-containing protein</fullName>
    </recommendedName>
</protein>
<comment type="caution">
    <text evidence="3">The sequence shown here is derived from an EMBL/GenBank/DDBJ whole genome shotgun (WGS) entry which is preliminary data.</text>
</comment>
<dbReference type="PANTHER" id="PTHR15414">
    <property type="entry name" value="OS-9-RELATED"/>
    <property type="match status" value="1"/>
</dbReference>
<dbReference type="Pfam" id="PF13015">
    <property type="entry name" value="PRKCSH_1"/>
    <property type="match status" value="1"/>
</dbReference>
<accession>A0ABD3MS52</accession>
<dbReference type="EMBL" id="JALLAZ020001720">
    <property type="protein sequence ID" value="KAL3766816.1"/>
    <property type="molecule type" value="Genomic_DNA"/>
</dbReference>
<dbReference type="Proteomes" id="UP001530315">
    <property type="component" value="Unassembled WGS sequence"/>
</dbReference>
<dbReference type="InterPro" id="IPR036607">
    <property type="entry name" value="PRKCSH"/>
</dbReference>